<protein>
    <submittedName>
        <fullName evidence="2">Uncharacterized protein</fullName>
    </submittedName>
</protein>
<dbReference type="Proteomes" id="UP000620596">
    <property type="component" value="Unassembled WGS sequence"/>
</dbReference>
<reference evidence="2" key="2">
    <citation type="submission" date="2020-09" db="EMBL/GenBank/DDBJ databases">
        <authorList>
            <person name="Sun Q."/>
            <person name="Zhou Y."/>
        </authorList>
    </citation>
    <scope>NUCLEOTIDE SEQUENCE</scope>
    <source>
        <strain evidence="2">CGMCC 1.15322</strain>
    </source>
</reference>
<accession>A0A916SHJ4</accession>
<gene>
    <name evidence="2" type="ORF">GCM10011496_17030</name>
</gene>
<comment type="caution">
    <text evidence="2">The sequence shown here is derived from an EMBL/GenBank/DDBJ whole genome shotgun (WGS) entry which is preliminary data.</text>
</comment>
<organism evidence="2 3">
    <name type="scientific">Polaromonas eurypsychrophila</name>
    <dbReference type="NCBI Taxonomy" id="1614635"/>
    <lineage>
        <taxon>Bacteria</taxon>
        <taxon>Pseudomonadati</taxon>
        <taxon>Pseudomonadota</taxon>
        <taxon>Betaproteobacteria</taxon>
        <taxon>Burkholderiales</taxon>
        <taxon>Comamonadaceae</taxon>
        <taxon>Polaromonas</taxon>
    </lineage>
</organism>
<keyword evidence="3" id="KW-1185">Reference proteome</keyword>
<dbReference type="EMBL" id="BMIG01000005">
    <property type="protein sequence ID" value="GGA96560.1"/>
    <property type="molecule type" value="Genomic_DNA"/>
</dbReference>
<evidence type="ECO:0000313" key="3">
    <source>
        <dbReference type="Proteomes" id="UP000620596"/>
    </source>
</evidence>
<dbReference type="AlphaFoldDB" id="A0A916SHJ4"/>
<evidence type="ECO:0000256" key="1">
    <source>
        <dbReference type="SAM" id="MobiDB-lite"/>
    </source>
</evidence>
<evidence type="ECO:0000313" key="2">
    <source>
        <dbReference type="EMBL" id="GGA96560.1"/>
    </source>
</evidence>
<name>A0A916SHJ4_9BURK</name>
<feature type="compositionally biased region" description="Basic and acidic residues" evidence="1">
    <location>
        <begin position="45"/>
        <end position="55"/>
    </location>
</feature>
<sequence length="55" mass="6238">MLATVFAMAAMHEDMHQRAGQQQQERQRAEEVGTVLRQQKVRGNGTEHEQTDSVS</sequence>
<feature type="region of interest" description="Disordered" evidence="1">
    <location>
        <begin position="13"/>
        <end position="55"/>
    </location>
</feature>
<proteinExistence type="predicted"/>
<reference evidence="2" key="1">
    <citation type="journal article" date="2014" name="Int. J. Syst. Evol. Microbiol.">
        <title>Complete genome sequence of Corynebacterium casei LMG S-19264T (=DSM 44701T), isolated from a smear-ripened cheese.</title>
        <authorList>
            <consortium name="US DOE Joint Genome Institute (JGI-PGF)"/>
            <person name="Walter F."/>
            <person name="Albersmeier A."/>
            <person name="Kalinowski J."/>
            <person name="Ruckert C."/>
        </authorList>
    </citation>
    <scope>NUCLEOTIDE SEQUENCE</scope>
    <source>
        <strain evidence="2">CGMCC 1.15322</strain>
    </source>
</reference>